<comment type="pathway">
    <text evidence="3">Cofactor biosynthesis; tetrahydrofolate biosynthesis; 7,8-dihydrofolate from 2-amino-4-hydroxy-6-hydroxymethyl-7,8-dihydropteridine diphosphate and 4-aminobenzoate: step 1/2.</text>
</comment>
<name>A0ABS1SNZ1_9MICO</name>
<dbReference type="NCBIfam" id="TIGR01496">
    <property type="entry name" value="DHPS"/>
    <property type="match status" value="1"/>
</dbReference>
<accession>A0ABS1SNZ1</accession>
<comment type="catalytic activity">
    <reaction evidence="1">
        <text>(7,8-dihydropterin-6-yl)methyl diphosphate + 4-aminobenzoate = 7,8-dihydropteroate + diphosphate</text>
        <dbReference type="Rhea" id="RHEA:19949"/>
        <dbReference type="ChEBI" id="CHEBI:17836"/>
        <dbReference type="ChEBI" id="CHEBI:17839"/>
        <dbReference type="ChEBI" id="CHEBI:33019"/>
        <dbReference type="ChEBI" id="CHEBI:72950"/>
        <dbReference type="EC" id="2.5.1.15"/>
    </reaction>
</comment>
<dbReference type="Pfam" id="PF00809">
    <property type="entry name" value="Pterin_bind"/>
    <property type="match status" value="1"/>
</dbReference>
<evidence type="ECO:0000256" key="8">
    <source>
        <dbReference type="ARBA" id="ARBA00022909"/>
    </source>
</evidence>
<protein>
    <recommendedName>
        <fullName evidence="9">7,8-dihydroneopterin aldolase</fullName>
        <ecNumber evidence="9">4.1.2.25</ecNumber>
    </recommendedName>
</protein>
<dbReference type="InterPro" id="IPR006157">
    <property type="entry name" value="FolB_dom"/>
</dbReference>
<dbReference type="SMART" id="SM00905">
    <property type="entry name" value="FolB"/>
    <property type="match status" value="1"/>
</dbReference>
<evidence type="ECO:0000313" key="12">
    <source>
        <dbReference type="Proteomes" id="UP001646141"/>
    </source>
</evidence>
<dbReference type="NCBIfam" id="TIGR00526">
    <property type="entry name" value="folB_dom"/>
    <property type="match status" value="1"/>
</dbReference>
<evidence type="ECO:0000256" key="2">
    <source>
        <dbReference type="ARBA" id="ARBA00001946"/>
    </source>
</evidence>
<keyword evidence="9" id="KW-0456">Lyase</keyword>
<dbReference type="Proteomes" id="UP001646141">
    <property type="component" value="Unassembled WGS sequence"/>
</dbReference>
<dbReference type="InterPro" id="IPR006156">
    <property type="entry name" value="Dihydroneopterin_aldolase"/>
</dbReference>
<evidence type="ECO:0000313" key="11">
    <source>
        <dbReference type="EMBL" id="MBL3689620.1"/>
    </source>
</evidence>
<dbReference type="InterPro" id="IPR011005">
    <property type="entry name" value="Dihydropteroate_synth-like_sf"/>
</dbReference>
<dbReference type="SUPFAM" id="SSF55620">
    <property type="entry name" value="Tetrahydrobiopterin biosynthesis enzymes-like"/>
    <property type="match status" value="1"/>
</dbReference>
<dbReference type="NCBIfam" id="TIGR00525">
    <property type="entry name" value="folB"/>
    <property type="match status" value="1"/>
</dbReference>
<comment type="similarity">
    <text evidence="9">Belongs to the DHNA family.</text>
</comment>
<reference evidence="11 12" key="1">
    <citation type="submission" date="2018-09" db="EMBL/GenBank/DDBJ databases">
        <title>Comparative genomics of Leucobacter spp.</title>
        <authorList>
            <person name="Reis A.C."/>
            <person name="Kolvenbach B.A."/>
            <person name="Corvini P.F.X."/>
            <person name="Nunes O.C."/>
        </authorList>
    </citation>
    <scope>NUCLEOTIDE SEQUENCE [LARGE SCALE GENOMIC DNA]</scope>
    <source>
        <strain evidence="11 12">L-1</strain>
    </source>
</reference>
<dbReference type="EMBL" id="QYAD01000002">
    <property type="protein sequence ID" value="MBL3689620.1"/>
    <property type="molecule type" value="Genomic_DNA"/>
</dbReference>
<dbReference type="CDD" id="cd00739">
    <property type="entry name" value="DHPS"/>
    <property type="match status" value="1"/>
</dbReference>
<dbReference type="PANTHER" id="PTHR20941:SF1">
    <property type="entry name" value="FOLIC ACID SYNTHESIS PROTEIN FOL1"/>
    <property type="match status" value="1"/>
</dbReference>
<dbReference type="InterPro" id="IPR000489">
    <property type="entry name" value="Pterin-binding_dom"/>
</dbReference>
<keyword evidence="7" id="KW-0460">Magnesium</keyword>
<comment type="pathway">
    <text evidence="9">Cofactor biosynthesis; tetrahydrofolate biosynthesis; 2-amino-4-hydroxy-6-hydroxymethyl-7,8-dihydropteridine diphosphate from 7,8-dihydroneopterin triphosphate: step 3/4.</text>
</comment>
<comment type="cofactor">
    <cofactor evidence="2">
        <name>Mg(2+)</name>
        <dbReference type="ChEBI" id="CHEBI:18420"/>
    </cofactor>
</comment>
<evidence type="ECO:0000256" key="6">
    <source>
        <dbReference type="ARBA" id="ARBA00022723"/>
    </source>
</evidence>
<evidence type="ECO:0000256" key="3">
    <source>
        <dbReference type="ARBA" id="ARBA00004763"/>
    </source>
</evidence>
<evidence type="ECO:0000256" key="4">
    <source>
        <dbReference type="ARBA" id="ARBA00009503"/>
    </source>
</evidence>
<evidence type="ECO:0000256" key="7">
    <source>
        <dbReference type="ARBA" id="ARBA00022842"/>
    </source>
</evidence>
<dbReference type="GO" id="GO:0004156">
    <property type="term" value="F:dihydropteroate synthase activity"/>
    <property type="evidence" value="ECO:0007669"/>
    <property type="project" value="UniProtKB-EC"/>
</dbReference>
<dbReference type="Gene3D" id="3.20.20.20">
    <property type="entry name" value="Dihydropteroate synthase-like"/>
    <property type="match status" value="1"/>
</dbReference>
<sequence length="416" mass="42699">MGVLNVTPDSFSDGGRFVSPDAAVAQARELIAQGATIIDVGGESTRPGATPVAPAEELRRVLPVIARLVADGITVSIDTIHAETAAAAVAAGARYINDVSGGLADADMLSVAATASREHDARFIIGHWRGIPDPAHERSEYRDVVAEVRTALQGLADAAVTAGVSPSHVVLDPGLGFDKTGADGWRLLAALDSLRALGYPVLVGASRKRMLAEVLETVPEAARAAAAPGGHERDLATAVVSALAARADAWGVRVHDVAGTVQALAVADAWGAALPLPTAPRPAPGDVLAAIPQDRITLTGLEVFAHHGVFDFERETGQKFVIDAEVAVDLSAAAAGDALAATVHYGELAEAIVAAVERDPVDLIETVAERVASVALGFAGVREARITVHKPDAPIPATFADVSVSVVRRAAGEAAR</sequence>
<dbReference type="InterPro" id="IPR006390">
    <property type="entry name" value="DHP_synth_dom"/>
</dbReference>
<dbReference type="PROSITE" id="PS50972">
    <property type="entry name" value="PTERIN_BINDING"/>
    <property type="match status" value="1"/>
</dbReference>
<dbReference type="SUPFAM" id="SSF51717">
    <property type="entry name" value="Dihydropteroate synthetase-like"/>
    <property type="match status" value="1"/>
</dbReference>
<evidence type="ECO:0000256" key="5">
    <source>
        <dbReference type="ARBA" id="ARBA00022679"/>
    </source>
</evidence>
<evidence type="ECO:0000256" key="1">
    <source>
        <dbReference type="ARBA" id="ARBA00000012"/>
    </source>
</evidence>
<comment type="similarity">
    <text evidence="4">Belongs to the DHPS family.</text>
</comment>
<dbReference type="PANTHER" id="PTHR20941">
    <property type="entry name" value="FOLATE SYNTHESIS PROTEINS"/>
    <property type="match status" value="1"/>
</dbReference>
<dbReference type="CDD" id="cd00534">
    <property type="entry name" value="DHNA_DHNTPE"/>
    <property type="match status" value="1"/>
</dbReference>
<comment type="caution">
    <text evidence="11">The sequence shown here is derived from an EMBL/GenBank/DDBJ whole genome shotgun (WGS) entry which is preliminary data.</text>
</comment>
<evidence type="ECO:0000256" key="9">
    <source>
        <dbReference type="RuleBase" id="RU362079"/>
    </source>
</evidence>
<keyword evidence="6" id="KW-0479">Metal-binding</keyword>
<evidence type="ECO:0000259" key="10">
    <source>
        <dbReference type="PROSITE" id="PS50972"/>
    </source>
</evidence>
<feature type="domain" description="Pterin-binding" evidence="10">
    <location>
        <begin position="1"/>
        <end position="265"/>
    </location>
</feature>
<dbReference type="InterPro" id="IPR043133">
    <property type="entry name" value="GTP-CH-I_C/QueF"/>
</dbReference>
<keyword evidence="5 11" id="KW-0808">Transferase</keyword>
<gene>
    <name evidence="11" type="primary">folP</name>
    <name evidence="11" type="ORF">D3226_06560</name>
</gene>
<dbReference type="Gene3D" id="3.30.1130.10">
    <property type="match status" value="1"/>
</dbReference>
<dbReference type="EC" id="4.1.2.25" evidence="9"/>
<keyword evidence="12" id="KW-1185">Reference proteome</keyword>
<organism evidence="11 12">
    <name type="scientific">Leucobacter chromiireducens subsp. chromiireducens</name>
    <dbReference type="NCBI Taxonomy" id="660067"/>
    <lineage>
        <taxon>Bacteria</taxon>
        <taxon>Bacillati</taxon>
        <taxon>Actinomycetota</taxon>
        <taxon>Actinomycetes</taxon>
        <taxon>Micrococcales</taxon>
        <taxon>Microbacteriaceae</taxon>
        <taxon>Leucobacter</taxon>
    </lineage>
</organism>
<dbReference type="PROSITE" id="PS00793">
    <property type="entry name" value="DHPS_2"/>
    <property type="match status" value="1"/>
</dbReference>
<proteinExistence type="inferred from homology"/>
<keyword evidence="8 9" id="KW-0289">Folate biosynthesis</keyword>
<dbReference type="InterPro" id="IPR045031">
    <property type="entry name" value="DHP_synth-like"/>
</dbReference>
<comment type="catalytic activity">
    <reaction evidence="9">
        <text>7,8-dihydroneopterin = 6-hydroxymethyl-7,8-dihydropterin + glycolaldehyde</text>
        <dbReference type="Rhea" id="RHEA:10540"/>
        <dbReference type="ChEBI" id="CHEBI:17001"/>
        <dbReference type="ChEBI" id="CHEBI:17071"/>
        <dbReference type="ChEBI" id="CHEBI:44841"/>
        <dbReference type="EC" id="4.1.2.25"/>
    </reaction>
</comment>
<comment type="function">
    <text evidence="9">Catalyzes the conversion of 7,8-dihydroneopterin to 6-hydroxymethyl-7,8-dihydropterin.</text>
</comment>
<dbReference type="Pfam" id="PF02152">
    <property type="entry name" value="FolB"/>
    <property type="match status" value="1"/>
</dbReference>